<proteinExistence type="predicted"/>
<organism evidence="1 2">
    <name type="scientific">Eumeta variegata</name>
    <name type="common">Bagworm moth</name>
    <name type="synonym">Eumeta japonica</name>
    <dbReference type="NCBI Taxonomy" id="151549"/>
    <lineage>
        <taxon>Eukaryota</taxon>
        <taxon>Metazoa</taxon>
        <taxon>Ecdysozoa</taxon>
        <taxon>Arthropoda</taxon>
        <taxon>Hexapoda</taxon>
        <taxon>Insecta</taxon>
        <taxon>Pterygota</taxon>
        <taxon>Neoptera</taxon>
        <taxon>Endopterygota</taxon>
        <taxon>Lepidoptera</taxon>
        <taxon>Glossata</taxon>
        <taxon>Ditrysia</taxon>
        <taxon>Tineoidea</taxon>
        <taxon>Psychidae</taxon>
        <taxon>Oiketicinae</taxon>
        <taxon>Eumeta</taxon>
    </lineage>
</organism>
<dbReference type="Proteomes" id="UP000299102">
    <property type="component" value="Unassembled WGS sequence"/>
</dbReference>
<evidence type="ECO:0000313" key="2">
    <source>
        <dbReference type="Proteomes" id="UP000299102"/>
    </source>
</evidence>
<dbReference type="AlphaFoldDB" id="A0A4C1WNC2"/>
<reference evidence="1 2" key="1">
    <citation type="journal article" date="2019" name="Commun. Biol.">
        <title>The bagworm genome reveals a unique fibroin gene that provides high tensile strength.</title>
        <authorList>
            <person name="Kono N."/>
            <person name="Nakamura H."/>
            <person name="Ohtoshi R."/>
            <person name="Tomita M."/>
            <person name="Numata K."/>
            <person name="Arakawa K."/>
        </authorList>
    </citation>
    <scope>NUCLEOTIDE SEQUENCE [LARGE SCALE GENOMIC DNA]</scope>
</reference>
<sequence length="232" mass="26520">MFESSARLYFRKEEKSSEAVSGYMAVGLTLNIYAPYLHQRTNSSRIGEQIRACTSRWCNTGWERLTTVVVNAMTTSGIGGLTHSTRQELFKTHRSISPLSLTNPVPPGNEASTPCVHRAPDRCALDSARARLTRAALCGEATAISPVLLHHPTSPISWIVPFERINFPTKRERVKRAITTETESGRDKGVRRKRIWRRESRAVGRQLWSERLRWKGKVKAREIVYWMKREKD</sequence>
<comment type="caution">
    <text evidence="1">The sequence shown here is derived from an EMBL/GenBank/DDBJ whole genome shotgun (WGS) entry which is preliminary data.</text>
</comment>
<dbReference type="EMBL" id="BGZK01000584">
    <property type="protein sequence ID" value="GBP51615.1"/>
    <property type="molecule type" value="Genomic_DNA"/>
</dbReference>
<protein>
    <submittedName>
        <fullName evidence="1">Uncharacterized protein</fullName>
    </submittedName>
</protein>
<name>A0A4C1WNC2_EUMVA</name>
<evidence type="ECO:0000313" key="1">
    <source>
        <dbReference type="EMBL" id="GBP51615.1"/>
    </source>
</evidence>
<gene>
    <name evidence="1" type="ORF">EVAR_42799_1</name>
</gene>
<accession>A0A4C1WNC2</accession>
<keyword evidence="2" id="KW-1185">Reference proteome</keyword>